<accession>A0A1S3HJH2</accession>
<dbReference type="GO" id="GO:0005829">
    <property type="term" value="C:cytosol"/>
    <property type="evidence" value="ECO:0007669"/>
    <property type="project" value="TreeGrafter"/>
</dbReference>
<keyword evidence="6" id="KW-0472">Membrane</keyword>
<keyword evidence="3" id="KW-0697">Rotamase</keyword>
<dbReference type="GO" id="GO:0012505">
    <property type="term" value="C:endomembrane system"/>
    <property type="evidence" value="ECO:0007669"/>
    <property type="project" value="TreeGrafter"/>
</dbReference>
<feature type="transmembrane region" description="Helical" evidence="6">
    <location>
        <begin position="441"/>
        <end position="461"/>
    </location>
</feature>
<dbReference type="SMART" id="SM00028">
    <property type="entry name" value="TPR"/>
    <property type="match status" value="3"/>
</dbReference>
<feature type="compositionally biased region" description="Basic and acidic residues" evidence="5">
    <location>
        <begin position="137"/>
        <end position="146"/>
    </location>
</feature>
<dbReference type="InterPro" id="IPR001179">
    <property type="entry name" value="PPIase_FKBP_dom"/>
</dbReference>
<evidence type="ECO:0000256" key="6">
    <source>
        <dbReference type="SAM" id="Phobius"/>
    </source>
</evidence>
<feature type="compositionally biased region" description="Basic and acidic residues" evidence="5">
    <location>
        <begin position="16"/>
        <end position="26"/>
    </location>
</feature>
<dbReference type="GeneID" id="106155809"/>
<dbReference type="PROSITE" id="PS50005">
    <property type="entry name" value="TPR"/>
    <property type="match status" value="1"/>
</dbReference>
<dbReference type="Gene3D" id="3.10.50.40">
    <property type="match status" value="1"/>
</dbReference>
<dbReference type="EC" id="5.2.1.8" evidence="3"/>
<dbReference type="GO" id="GO:0005740">
    <property type="term" value="C:mitochondrial envelope"/>
    <property type="evidence" value="ECO:0007669"/>
    <property type="project" value="TreeGrafter"/>
</dbReference>
<dbReference type="PANTHER" id="PTHR46512:SF1">
    <property type="entry name" value="PEPTIDYLPROLYL ISOMERASE"/>
    <property type="match status" value="1"/>
</dbReference>
<dbReference type="Pfam" id="PF00254">
    <property type="entry name" value="FKBP_C"/>
    <property type="match status" value="1"/>
</dbReference>
<sequence>MSTLEPQTQELSSNKKLKENNSEKQDAPASDEYESTKNNSSTNDEVAIEGNEYEKSGINEEDQSSSIPISKNISSNEDNEETVNKPVLNGGCGDEETSQVAKEEDLMYPKEVSVKQNGATEDGGGDATKTETEEEGEERKEEHDGWMDILGNGLLKKKVLKKGDGLSSRPQRGQRPVISFSAHTEDGTVVDSETQLMITLGDCDVVQAMDLALSLMERGEVAEIVTDARFAYGSMGRDPDIPPNAQLTYEVELVRIEEPLDFEKLSMSERLEHGEFKKDKGNYWYSRQDYSSAINVYTKALKILDNSHNVGEGENSMRQKILDMRLKVYNNLAACQLKVEAYDAVLKSCNAVLKQQPNNVKALFRKGKAFEGNRQLGNAITSLRRALQLEPESKLIHQELKKLVERKKADDNKEQQMYRKMFGLKEDRNGKKKESWVSKNLLITGGAVLAAAVTVGIAVAVKSLNN</sequence>
<keyword evidence="1" id="KW-0677">Repeat</keyword>
<evidence type="ECO:0000256" key="1">
    <source>
        <dbReference type="ARBA" id="ARBA00022737"/>
    </source>
</evidence>
<organism evidence="8 9">
    <name type="scientific">Lingula anatina</name>
    <name type="common">Brachiopod</name>
    <name type="synonym">Lingula unguis</name>
    <dbReference type="NCBI Taxonomy" id="7574"/>
    <lineage>
        <taxon>Eukaryota</taxon>
        <taxon>Metazoa</taxon>
        <taxon>Spiralia</taxon>
        <taxon>Lophotrochozoa</taxon>
        <taxon>Brachiopoda</taxon>
        <taxon>Linguliformea</taxon>
        <taxon>Lingulata</taxon>
        <taxon>Lingulida</taxon>
        <taxon>Linguloidea</taxon>
        <taxon>Lingulidae</taxon>
        <taxon>Lingula</taxon>
    </lineage>
</organism>
<evidence type="ECO:0000256" key="5">
    <source>
        <dbReference type="SAM" id="MobiDB-lite"/>
    </source>
</evidence>
<evidence type="ECO:0000256" key="2">
    <source>
        <dbReference type="ARBA" id="ARBA00022803"/>
    </source>
</evidence>
<keyword evidence="8" id="KW-1185">Reference proteome</keyword>
<feature type="domain" description="PPIase FKBP-type" evidence="7">
    <location>
        <begin position="173"/>
        <end position="257"/>
    </location>
</feature>
<feature type="repeat" description="TPR" evidence="4">
    <location>
        <begin position="360"/>
        <end position="393"/>
    </location>
</feature>
<dbReference type="GO" id="GO:0043066">
    <property type="term" value="P:negative regulation of apoptotic process"/>
    <property type="evidence" value="ECO:0007669"/>
    <property type="project" value="TreeGrafter"/>
</dbReference>
<dbReference type="GO" id="GO:0044183">
    <property type="term" value="F:protein folding chaperone"/>
    <property type="evidence" value="ECO:0007669"/>
    <property type="project" value="TreeGrafter"/>
</dbReference>
<dbReference type="AlphaFoldDB" id="A0A1S3HJH2"/>
<keyword evidence="2 4" id="KW-0802">TPR repeat</keyword>
<evidence type="ECO:0000313" key="8">
    <source>
        <dbReference type="Proteomes" id="UP000085678"/>
    </source>
</evidence>
<keyword evidence="3 9" id="KW-0413">Isomerase</keyword>
<dbReference type="SUPFAM" id="SSF54534">
    <property type="entry name" value="FKBP-like"/>
    <property type="match status" value="1"/>
</dbReference>
<reference evidence="9" key="1">
    <citation type="submission" date="2025-08" db="UniProtKB">
        <authorList>
            <consortium name="RefSeq"/>
        </authorList>
    </citation>
    <scope>IDENTIFICATION</scope>
    <source>
        <tissue evidence="9">Gonads</tissue>
    </source>
</reference>
<dbReference type="PANTHER" id="PTHR46512">
    <property type="entry name" value="PEPTIDYLPROLYL ISOMERASE"/>
    <property type="match status" value="1"/>
</dbReference>
<feature type="compositionally biased region" description="Low complexity" evidence="5">
    <location>
        <begin position="64"/>
        <end position="76"/>
    </location>
</feature>
<dbReference type="PROSITE" id="PS50059">
    <property type="entry name" value="FKBP_PPIASE"/>
    <property type="match status" value="1"/>
</dbReference>
<comment type="catalytic activity">
    <reaction evidence="3">
        <text>[protein]-peptidylproline (omega=180) = [protein]-peptidylproline (omega=0)</text>
        <dbReference type="Rhea" id="RHEA:16237"/>
        <dbReference type="Rhea" id="RHEA-COMP:10747"/>
        <dbReference type="Rhea" id="RHEA-COMP:10748"/>
        <dbReference type="ChEBI" id="CHEBI:83833"/>
        <dbReference type="ChEBI" id="CHEBI:83834"/>
        <dbReference type="EC" id="5.2.1.8"/>
    </reaction>
</comment>
<gene>
    <name evidence="9" type="primary">LOC106155809</name>
</gene>
<dbReference type="InterPro" id="IPR046357">
    <property type="entry name" value="PPIase_dom_sf"/>
</dbReference>
<dbReference type="InParanoid" id="A0A1S3HJH2"/>
<keyword evidence="6" id="KW-0812">Transmembrane</keyword>
<dbReference type="RefSeq" id="XP_013386268.1">
    <property type="nucleotide sequence ID" value="XM_013530814.1"/>
</dbReference>
<protein>
    <recommendedName>
        <fullName evidence="3">peptidylprolyl isomerase</fullName>
        <ecNumber evidence="3">5.2.1.8</ecNumber>
    </recommendedName>
</protein>
<dbReference type="Gene3D" id="1.25.40.10">
    <property type="entry name" value="Tetratricopeptide repeat domain"/>
    <property type="match status" value="1"/>
</dbReference>
<dbReference type="InterPro" id="IPR019734">
    <property type="entry name" value="TPR_rpt"/>
</dbReference>
<dbReference type="Proteomes" id="UP000085678">
    <property type="component" value="Unplaced"/>
</dbReference>
<name>A0A1S3HJH2_LINAN</name>
<keyword evidence="6" id="KW-1133">Transmembrane helix</keyword>
<dbReference type="KEGG" id="lak:106155809"/>
<dbReference type="OrthoDB" id="532682at2759"/>
<evidence type="ECO:0000259" key="7">
    <source>
        <dbReference type="PROSITE" id="PS50059"/>
    </source>
</evidence>
<dbReference type="STRING" id="7574.A0A1S3HJH2"/>
<feature type="region of interest" description="Disordered" evidence="5">
    <location>
        <begin position="1"/>
        <end position="147"/>
    </location>
</feature>
<dbReference type="FunCoup" id="A0A1S3HJH2">
    <property type="interactions" value="1116"/>
</dbReference>
<dbReference type="InterPro" id="IPR050754">
    <property type="entry name" value="FKBP4/5/8-like"/>
</dbReference>
<dbReference type="SUPFAM" id="SSF48452">
    <property type="entry name" value="TPR-like"/>
    <property type="match status" value="1"/>
</dbReference>
<dbReference type="GO" id="GO:0016020">
    <property type="term" value="C:membrane"/>
    <property type="evidence" value="ECO:0007669"/>
    <property type="project" value="TreeGrafter"/>
</dbReference>
<dbReference type="InterPro" id="IPR011990">
    <property type="entry name" value="TPR-like_helical_dom_sf"/>
</dbReference>
<dbReference type="GO" id="GO:0003755">
    <property type="term" value="F:peptidyl-prolyl cis-trans isomerase activity"/>
    <property type="evidence" value="ECO:0007669"/>
    <property type="project" value="UniProtKB-KW"/>
</dbReference>
<evidence type="ECO:0000256" key="4">
    <source>
        <dbReference type="PROSITE-ProRule" id="PRU00339"/>
    </source>
</evidence>
<proteinExistence type="predicted"/>
<evidence type="ECO:0000256" key="3">
    <source>
        <dbReference type="PROSITE-ProRule" id="PRU00277"/>
    </source>
</evidence>
<evidence type="ECO:0000313" key="9">
    <source>
        <dbReference type="RefSeq" id="XP_013386268.1"/>
    </source>
</evidence>